<sequence>MKSECPFARTFHLLVHKQTRNSMLFVSETKQHNIEDSDEGRNEAAASVNKFSEILRSCHGLDVTNSATISAVDKIIRQNRRITTREIAVELSISKETVQHIVHKNLGDGKVRTVGAQGSVRESEDGENGCLIGPGVSTLKPSTPSYALG</sequence>
<proteinExistence type="predicted"/>
<name>A0A4Y2S7F6_ARAVE</name>
<accession>A0A4Y2S7F6</accession>
<gene>
    <name evidence="1" type="ORF">AVEN_5845_1</name>
</gene>
<dbReference type="AlphaFoldDB" id="A0A4Y2S7F6"/>
<dbReference type="Proteomes" id="UP000499080">
    <property type="component" value="Unassembled WGS sequence"/>
</dbReference>
<organism evidence="1 2">
    <name type="scientific">Araneus ventricosus</name>
    <name type="common">Orbweaver spider</name>
    <name type="synonym">Epeira ventricosa</name>
    <dbReference type="NCBI Taxonomy" id="182803"/>
    <lineage>
        <taxon>Eukaryota</taxon>
        <taxon>Metazoa</taxon>
        <taxon>Ecdysozoa</taxon>
        <taxon>Arthropoda</taxon>
        <taxon>Chelicerata</taxon>
        <taxon>Arachnida</taxon>
        <taxon>Araneae</taxon>
        <taxon>Araneomorphae</taxon>
        <taxon>Entelegynae</taxon>
        <taxon>Araneoidea</taxon>
        <taxon>Araneidae</taxon>
        <taxon>Araneus</taxon>
    </lineage>
</organism>
<protein>
    <submittedName>
        <fullName evidence="1">Uncharacterized protein</fullName>
    </submittedName>
</protein>
<comment type="caution">
    <text evidence="1">The sequence shown here is derived from an EMBL/GenBank/DDBJ whole genome shotgun (WGS) entry which is preliminary data.</text>
</comment>
<reference evidence="1 2" key="1">
    <citation type="journal article" date="2019" name="Sci. Rep.">
        <title>Orb-weaving spider Araneus ventricosus genome elucidates the spidroin gene catalogue.</title>
        <authorList>
            <person name="Kono N."/>
            <person name="Nakamura H."/>
            <person name="Ohtoshi R."/>
            <person name="Moran D.A.P."/>
            <person name="Shinohara A."/>
            <person name="Yoshida Y."/>
            <person name="Fujiwara M."/>
            <person name="Mori M."/>
            <person name="Tomita M."/>
            <person name="Arakawa K."/>
        </authorList>
    </citation>
    <scope>NUCLEOTIDE SEQUENCE [LARGE SCALE GENOMIC DNA]</scope>
</reference>
<evidence type="ECO:0000313" key="2">
    <source>
        <dbReference type="Proteomes" id="UP000499080"/>
    </source>
</evidence>
<evidence type="ECO:0000313" key="1">
    <source>
        <dbReference type="EMBL" id="GBN83160.1"/>
    </source>
</evidence>
<dbReference type="EMBL" id="BGPR01019862">
    <property type="protein sequence ID" value="GBN83160.1"/>
    <property type="molecule type" value="Genomic_DNA"/>
</dbReference>
<keyword evidence="2" id="KW-1185">Reference proteome</keyword>